<keyword evidence="8" id="KW-0812">Transmembrane</keyword>
<dbReference type="InterPro" id="IPR011009">
    <property type="entry name" value="Kinase-like_dom_sf"/>
</dbReference>
<evidence type="ECO:0000256" key="1">
    <source>
        <dbReference type="ARBA" id="ARBA00012513"/>
    </source>
</evidence>
<dbReference type="PANTHER" id="PTHR43289:SF6">
    <property type="entry name" value="SERINE_THREONINE-PROTEIN KINASE NEKL-3"/>
    <property type="match status" value="1"/>
</dbReference>
<keyword evidence="3" id="KW-0808">Transferase</keyword>
<dbReference type="InterPro" id="IPR024977">
    <property type="entry name" value="Apc4-like_WD40_dom"/>
</dbReference>
<feature type="domain" description="Protein kinase" evidence="9">
    <location>
        <begin position="15"/>
        <end position="279"/>
    </location>
</feature>
<proteinExistence type="predicted"/>
<keyword evidence="11" id="KW-1185">Reference proteome</keyword>
<keyword evidence="4" id="KW-0547">Nucleotide-binding</keyword>
<dbReference type="SUPFAM" id="SSF50998">
    <property type="entry name" value="Quinoprotein alcohol dehydrogenase-like"/>
    <property type="match status" value="1"/>
</dbReference>
<dbReference type="InParanoid" id="A0A545ATW5"/>
<evidence type="ECO:0000256" key="4">
    <source>
        <dbReference type="ARBA" id="ARBA00022741"/>
    </source>
</evidence>
<dbReference type="PROSITE" id="PS50082">
    <property type="entry name" value="WD_REPEATS_2"/>
    <property type="match status" value="3"/>
</dbReference>
<dbReference type="GO" id="GO:0004674">
    <property type="term" value="F:protein serine/threonine kinase activity"/>
    <property type="evidence" value="ECO:0007669"/>
    <property type="project" value="UniProtKB-KW"/>
</dbReference>
<protein>
    <recommendedName>
        <fullName evidence="1">non-specific serine/threonine protein kinase</fullName>
        <ecNumber evidence="1">2.7.11.1</ecNumber>
    </recommendedName>
</protein>
<evidence type="ECO:0000313" key="11">
    <source>
        <dbReference type="Proteomes" id="UP000317982"/>
    </source>
</evidence>
<dbReference type="Pfam" id="PF12894">
    <property type="entry name" value="ANAPC4_WD40"/>
    <property type="match status" value="1"/>
</dbReference>
<dbReference type="SMART" id="SM00220">
    <property type="entry name" value="S_TKc"/>
    <property type="match status" value="1"/>
</dbReference>
<dbReference type="EMBL" id="VIRS01000007">
    <property type="protein sequence ID" value="TQS44779.1"/>
    <property type="molecule type" value="Genomic_DNA"/>
</dbReference>
<organism evidence="10 11">
    <name type="scientific">Cryptosporangium phraense</name>
    <dbReference type="NCBI Taxonomy" id="2593070"/>
    <lineage>
        <taxon>Bacteria</taxon>
        <taxon>Bacillati</taxon>
        <taxon>Actinomycetota</taxon>
        <taxon>Actinomycetes</taxon>
        <taxon>Cryptosporangiales</taxon>
        <taxon>Cryptosporangiaceae</taxon>
        <taxon>Cryptosporangium</taxon>
    </lineage>
</organism>
<dbReference type="InterPro" id="IPR001680">
    <property type="entry name" value="WD40_rpt"/>
</dbReference>
<evidence type="ECO:0000256" key="5">
    <source>
        <dbReference type="ARBA" id="ARBA00022777"/>
    </source>
</evidence>
<dbReference type="PANTHER" id="PTHR43289">
    <property type="entry name" value="MITOGEN-ACTIVATED PROTEIN KINASE KINASE KINASE 20-RELATED"/>
    <property type="match status" value="1"/>
</dbReference>
<evidence type="ECO:0000256" key="3">
    <source>
        <dbReference type="ARBA" id="ARBA00022679"/>
    </source>
</evidence>
<keyword evidence="6" id="KW-0067">ATP-binding</keyword>
<keyword evidence="8" id="KW-1133">Transmembrane helix</keyword>
<dbReference type="SMART" id="SM00320">
    <property type="entry name" value="WD40"/>
    <property type="match status" value="6"/>
</dbReference>
<gene>
    <name evidence="10" type="ORF">FL583_12510</name>
</gene>
<keyword evidence="8" id="KW-0472">Membrane</keyword>
<dbReference type="Proteomes" id="UP000317982">
    <property type="component" value="Unassembled WGS sequence"/>
</dbReference>
<reference evidence="10 11" key="1">
    <citation type="submission" date="2019-07" db="EMBL/GenBank/DDBJ databases">
        <title>Cryptosporangium phraense sp. nov., isolated from plant litter.</title>
        <authorList>
            <person name="Suriyachadkun C."/>
        </authorList>
    </citation>
    <scope>NUCLEOTIDE SEQUENCE [LARGE SCALE GENOMIC DNA]</scope>
    <source>
        <strain evidence="10 11">A-T 5661</strain>
    </source>
</reference>
<dbReference type="Pfam" id="PF00069">
    <property type="entry name" value="Pkinase"/>
    <property type="match status" value="1"/>
</dbReference>
<keyword evidence="7" id="KW-0853">WD repeat</keyword>
<keyword evidence="5 10" id="KW-0418">Kinase</keyword>
<evidence type="ECO:0000256" key="8">
    <source>
        <dbReference type="SAM" id="Phobius"/>
    </source>
</evidence>
<dbReference type="AlphaFoldDB" id="A0A545ATW5"/>
<keyword evidence="2" id="KW-0723">Serine/threonine-protein kinase</keyword>
<dbReference type="PROSITE" id="PS50011">
    <property type="entry name" value="PROTEIN_KINASE_DOM"/>
    <property type="match status" value="1"/>
</dbReference>
<feature type="repeat" description="WD" evidence="7">
    <location>
        <begin position="498"/>
        <end position="539"/>
    </location>
</feature>
<dbReference type="GO" id="GO:0005524">
    <property type="term" value="F:ATP binding"/>
    <property type="evidence" value="ECO:0007669"/>
    <property type="project" value="UniProtKB-KW"/>
</dbReference>
<evidence type="ECO:0000256" key="7">
    <source>
        <dbReference type="PROSITE-ProRule" id="PRU00221"/>
    </source>
</evidence>
<evidence type="ECO:0000259" key="9">
    <source>
        <dbReference type="PROSITE" id="PS50011"/>
    </source>
</evidence>
<dbReference type="InterPro" id="IPR015943">
    <property type="entry name" value="WD40/YVTN_repeat-like_dom_sf"/>
</dbReference>
<dbReference type="PROSITE" id="PS50294">
    <property type="entry name" value="WD_REPEATS_REGION"/>
    <property type="match status" value="1"/>
</dbReference>
<feature type="repeat" description="WD" evidence="7">
    <location>
        <begin position="591"/>
        <end position="624"/>
    </location>
</feature>
<dbReference type="CDD" id="cd14014">
    <property type="entry name" value="STKc_PknB_like"/>
    <property type="match status" value="1"/>
</dbReference>
<evidence type="ECO:0000313" key="10">
    <source>
        <dbReference type="EMBL" id="TQS44779.1"/>
    </source>
</evidence>
<evidence type="ECO:0000256" key="6">
    <source>
        <dbReference type="ARBA" id="ARBA00022840"/>
    </source>
</evidence>
<evidence type="ECO:0000256" key="2">
    <source>
        <dbReference type="ARBA" id="ARBA00022527"/>
    </source>
</evidence>
<dbReference type="Gene3D" id="2.130.10.10">
    <property type="entry name" value="YVTN repeat-like/Quinoprotein amine dehydrogenase"/>
    <property type="match status" value="2"/>
</dbReference>
<dbReference type="PROSITE" id="PS00108">
    <property type="entry name" value="PROTEIN_KINASE_ST"/>
    <property type="match status" value="1"/>
</dbReference>
<sequence length="703" mass="73163">MIIDRQQLVAALPQYEIGDVIGRGAHGLVVAARHRRLGTTHAVKALAVAEADLASASRRFLTEARVMTSLDHPHIVRVNEYAEHGGTLLLVMEHLGGGTLIDRARDRVTPEAASAWMLAVAEALAVAHRQGVVHRDIKPANLLFTADGLLKVGDFGIAKLFAGSDASASADIVGTPRYIAPEQISGGRTGPGTDLYALGVTFYELLTGRPPFPADLNMPGLLHHHLSVPPRPPDGVSPALAALVLRLLAKDPADRPETARDFARALVEAADEDLGHDWIARSGVPLRIDGALLYRDRTPVPPFAKTIYLAEQPPLPPIEPDAPPSGEGARAFAARGAGGVARFGRAVARRERSALVALGVVLAVLVAGVVFVVARPDGSATVTAAPTASPVRTVAPPTATLLGQFYADSTIAGVLATNEDASRVAWVATDGGVKIWQPRDAHQVTVGGTGDAFWAVAFAASADPGLAGDGGLLLTGGQDGWIRQWDPANGQQAGAFTAAGGPEQTMAVAFDGDGSTMAAGGSDGTVRIWNAITAETEDPPLRGHTSPIAAIAFAPTRDRVATAADDGVRIWSRGSHQQVAYRPNAKGAVTTSLMFSPDGHRLAAGGLNNVVRLWDPKTGNPVGAAIEPGLTDSLALGFTRDSRRLVTVAGNSVRRWDVTTGAQVGEELTLHLSAPAVAAALTPDGTRVVIAASDGSVRLYRIS</sequence>
<dbReference type="InterPro" id="IPR000719">
    <property type="entry name" value="Prot_kinase_dom"/>
</dbReference>
<dbReference type="InterPro" id="IPR008271">
    <property type="entry name" value="Ser/Thr_kinase_AS"/>
</dbReference>
<dbReference type="OrthoDB" id="4716121at2"/>
<dbReference type="RefSeq" id="WP_142704761.1">
    <property type="nucleotide sequence ID" value="NZ_VIRS01000007.1"/>
</dbReference>
<dbReference type="Gene3D" id="1.10.510.10">
    <property type="entry name" value="Transferase(Phosphotransferase) domain 1"/>
    <property type="match status" value="1"/>
</dbReference>
<dbReference type="Pfam" id="PF00400">
    <property type="entry name" value="WD40"/>
    <property type="match status" value="1"/>
</dbReference>
<dbReference type="InterPro" id="IPR011047">
    <property type="entry name" value="Quinoprotein_ADH-like_sf"/>
</dbReference>
<name>A0A545ATW5_9ACTN</name>
<comment type="caution">
    <text evidence="10">The sequence shown here is derived from an EMBL/GenBank/DDBJ whole genome shotgun (WGS) entry which is preliminary data.</text>
</comment>
<feature type="repeat" description="WD" evidence="7">
    <location>
        <begin position="541"/>
        <end position="581"/>
    </location>
</feature>
<accession>A0A545ATW5</accession>
<dbReference type="SUPFAM" id="SSF56112">
    <property type="entry name" value="Protein kinase-like (PK-like)"/>
    <property type="match status" value="1"/>
</dbReference>
<feature type="transmembrane region" description="Helical" evidence="8">
    <location>
        <begin position="354"/>
        <end position="374"/>
    </location>
</feature>
<dbReference type="EC" id="2.7.11.1" evidence="1"/>